<evidence type="ECO:0000313" key="2">
    <source>
        <dbReference type="EMBL" id="MDR7100422.1"/>
    </source>
</evidence>
<evidence type="ECO:0000256" key="1">
    <source>
        <dbReference type="SAM" id="Phobius"/>
    </source>
</evidence>
<accession>A0ABU1VSG6</accession>
<comment type="caution">
    <text evidence="2">The sequence shown here is derived from an EMBL/GenBank/DDBJ whole genome shotgun (WGS) entry which is preliminary data.</text>
</comment>
<dbReference type="InterPro" id="IPR011990">
    <property type="entry name" value="TPR-like_helical_dom_sf"/>
</dbReference>
<reference evidence="2 3" key="1">
    <citation type="submission" date="2023-07" db="EMBL/GenBank/DDBJ databases">
        <title>Sorghum-associated microbial communities from plants grown in Nebraska, USA.</title>
        <authorList>
            <person name="Schachtman D."/>
        </authorList>
    </citation>
    <scope>NUCLEOTIDE SEQUENCE [LARGE SCALE GENOMIC DNA]</scope>
    <source>
        <strain evidence="2 3">BE187</strain>
    </source>
</reference>
<sequence>MPILGLGLHVVIAIFFAMHAVRSGQERYWLMILFAFPGLGSLVYALTVWLPSMRYTRHGHALVRGVKQVLDPTRELRAAQEAFEDSATTDNRLRLADALLASGRASEAVPQYQSALRGIHSDDPDIQVRLARALLESGHATPARELLDELIRKRPDFRSQDGHITYARAAAAEGDRTRARSEFETLIGYASGFQAHVRYAEVLQGWGELDKARGVCEQVLSRARRMPGYARRLNKPELDRLKQLSGQLAKG</sequence>
<keyword evidence="1" id="KW-0472">Membrane</keyword>
<dbReference type="Gene3D" id="1.25.40.10">
    <property type="entry name" value="Tetratricopeptide repeat domain"/>
    <property type="match status" value="1"/>
</dbReference>
<dbReference type="InterPro" id="IPR014562">
    <property type="entry name" value="UCP030959_TPR_rpt-cont"/>
</dbReference>
<dbReference type="Proteomes" id="UP001267878">
    <property type="component" value="Unassembled WGS sequence"/>
</dbReference>
<evidence type="ECO:0000313" key="3">
    <source>
        <dbReference type="Proteomes" id="UP001267878"/>
    </source>
</evidence>
<keyword evidence="1" id="KW-1133">Transmembrane helix</keyword>
<feature type="transmembrane region" description="Helical" evidence="1">
    <location>
        <begin position="30"/>
        <end position="50"/>
    </location>
</feature>
<dbReference type="SUPFAM" id="SSF48452">
    <property type="entry name" value="TPR-like"/>
    <property type="match status" value="1"/>
</dbReference>
<evidence type="ECO:0008006" key="4">
    <source>
        <dbReference type="Google" id="ProtNLM"/>
    </source>
</evidence>
<dbReference type="PIRSF" id="PIRSF030959">
    <property type="entry name" value="UCP030959"/>
    <property type="match status" value="1"/>
</dbReference>
<dbReference type="EMBL" id="JAVDVW010000002">
    <property type="protein sequence ID" value="MDR7100422.1"/>
    <property type="molecule type" value="Genomic_DNA"/>
</dbReference>
<keyword evidence="1" id="KW-0812">Transmembrane</keyword>
<dbReference type="Pfam" id="PF14559">
    <property type="entry name" value="TPR_19"/>
    <property type="match status" value="1"/>
</dbReference>
<gene>
    <name evidence="2" type="ORF">J2X04_002803</name>
</gene>
<proteinExistence type="predicted"/>
<protein>
    <recommendedName>
        <fullName evidence="4">Tetratricopeptide repeat protein</fullName>
    </recommendedName>
</protein>
<name>A0ABU1VSG6_9GAMM</name>
<organism evidence="2 3">
    <name type="scientific">Agrilutibacter niabensis</name>
    <dbReference type="NCBI Taxonomy" id="380628"/>
    <lineage>
        <taxon>Bacteria</taxon>
        <taxon>Pseudomonadati</taxon>
        <taxon>Pseudomonadota</taxon>
        <taxon>Gammaproteobacteria</taxon>
        <taxon>Lysobacterales</taxon>
        <taxon>Lysobacteraceae</taxon>
        <taxon>Agrilutibacter</taxon>
    </lineage>
</organism>
<keyword evidence="3" id="KW-1185">Reference proteome</keyword>
<dbReference type="RefSeq" id="WP_310055157.1">
    <property type="nucleotide sequence ID" value="NZ_JAVDVW010000002.1"/>
</dbReference>